<dbReference type="RefSeq" id="WP_268266381.1">
    <property type="nucleotide sequence ID" value="NZ_JALQCW010000068.1"/>
</dbReference>
<evidence type="ECO:0000259" key="2">
    <source>
        <dbReference type="Pfam" id="PF05713"/>
    </source>
</evidence>
<name>A0A9X1YZU4_9PSED</name>
<feature type="domain" description="Bacterial mobilisation" evidence="2">
    <location>
        <begin position="69"/>
        <end position="98"/>
    </location>
</feature>
<reference evidence="3 4" key="2">
    <citation type="journal article" date="2023" name="Plant Pathol.">
        <title>Dismantling and reorganizing Pseudomonas marginalis sensu#lato.</title>
        <authorList>
            <person name="Sawada H."/>
            <person name="Fujikawa T."/>
            <person name="Satou M."/>
        </authorList>
    </citation>
    <scope>NUCLEOTIDE SEQUENCE [LARGE SCALE GENOMIC DNA]</scope>
    <source>
        <strain evidence="3 4">MAFF 302030</strain>
    </source>
</reference>
<keyword evidence="1" id="KW-0175">Coiled coil</keyword>
<evidence type="ECO:0000256" key="1">
    <source>
        <dbReference type="SAM" id="Coils"/>
    </source>
</evidence>
<dbReference type="Pfam" id="PF05713">
    <property type="entry name" value="MobC"/>
    <property type="match status" value="1"/>
</dbReference>
<gene>
    <name evidence="3" type="ORF">M1B34_23885</name>
</gene>
<sequence>MAQDKVSIRISKEDMQKFNDLASSLSMTKTAIIKKIVNDGFAQTVEFNNPALIASAEKIQETLKDIESELKDIGNNINQIATKLNSDEELTETNKKLVVAALKVIEKSSSRFEYLSDWISTRTKKTVIKKRGSK</sequence>
<dbReference type="EMBL" id="JALQCW010000068">
    <property type="protein sequence ID" value="MCK9800639.1"/>
    <property type="molecule type" value="Genomic_DNA"/>
</dbReference>
<evidence type="ECO:0000313" key="4">
    <source>
        <dbReference type="Proteomes" id="UP001155059"/>
    </source>
</evidence>
<dbReference type="AlphaFoldDB" id="A0A9X1YZU4"/>
<protein>
    <submittedName>
        <fullName evidence="3">MobC family plasmid mobilization relaxosome protein</fullName>
    </submittedName>
</protein>
<accession>A0A9X1YZU4</accession>
<reference evidence="3 4" key="1">
    <citation type="journal article" date="2022" name="Int. J. Syst. Evol. Microbiol.">
        <title>Pseudomonas aegrilactucae sp. nov. and Pseudomonas morbosilactucae sp. nov., pathogens causing bacterial rot of lettuce in Japan.</title>
        <authorList>
            <person name="Sawada H."/>
            <person name="Fujikawa T."/>
            <person name="Satou M."/>
        </authorList>
    </citation>
    <scope>NUCLEOTIDE SEQUENCE [LARGE SCALE GENOMIC DNA]</scope>
    <source>
        <strain evidence="3 4">MAFF 302030</strain>
    </source>
</reference>
<organism evidence="3 4">
    <name type="scientific">Pseudomonas morbosilactucae</name>
    <dbReference type="NCBI Taxonomy" id="2938197"/>
    <lineage>
        <taxon>Bacteria</taxon>
        <taxon>Pseudomonadati</taxon>
        <taxon>Pseudomonadota</taxon>
        <taxon>Gammaproteobacteria</taxon>
        <taxon>Pseudomonadales</taxon>
        <taxon>Pseudomonadaceae</taxon>
        <taxon>Pseudomonas</taxon>
    </lineage>
</organism>
<feature type="coiled-coil region" evidence="1">
    <location>
        <begin position="56"/>
        <end position="83"/>
    </location>
</feature>
<comment type="caution">
    <text evidence="3">The sequence shown here is derived from an EMBL/GenBank/DDBJ whole genome shotgun (WGS) entry which is preliminary data.</text>
</comment>
<evidence type="ECO:0000313" key="3">
    <source>
        <dbReference type="EMBL" id="MCK9800639.1"/>
    </source>
</evidence>
<dbReference type="InterPro" id="IPR008687">
    <property type="entry name" value="MobC"/>
</dbReference>
<dbReference type="Proteomes" id="UP001155059">
    <property type="component" value="Unassembled WGS sequence"/>
</dbReference>
<proteinExistence type="predicted"/>